<dbReference type="GO" id="GO:0003824">
    <property type="term" value="F:catalytic activity"/>
    <property type="evidence" value="ECO:0007669"/>
    <property type="project" value="InterPro"/>
</dbReference>
<dbReference type="GeneID" id="78123935"/>
<evidence type="ECO:0000256" key="1">
    <source>
        <dbReference type="PIRSR" id="PIRSR601310-1"/>
    </source>
</evidence>
<sequence length="138" mass="15091">MSYDTDNIFAKILRGEIPSFKVYEDDETFAFMDIMPRSPGHCLVIPKTPCRNILDASPEQLAACMRTVNTLANGAMKAFGADGITLQQFSEAAGGQEVFHLHFHILPRHEGQRMGPAGVMGDMAEIKANGEKLTAALH</sequence>
<dbReference type="InterPro" id="IPR036265">
    <property type="entry name" value="HIT-like_sf"/>
</dbReference>
<evidence type="ECO:0000256" key="2">
    <source>
        <dbReference type="PIRSR" id="PIRSR601310-3"/>
    </source>
</evidence>
<dbReference type="AlphaFoldDB" id="A0A1H3IN02"/>
<dbReference type="PANTHER" id="PTHR46648">
    <property type="entry name" value="HIT FAMILY PROTEIN 1"/>
    <property type="match status" value="1"/>
</dbReference>
<dbReference type="CDD" id="cd01277">
    <property type="entry name" value="HINT_subgroup"/>
    <property type="match status" value="1"/>
</dbReference>
<accession>A0A1H3IN02</accession>
<dbReference type="InterPro" id="IPR001310">
    <property type="entry name" value="Histidine_triad_HIT"/>
</dbReference>
<feature type="domain" description="HIT" evidence="4">
    <location>
        <begin position="8"/>
        <end position="115"/>
    </location>
</feature>
<dbReference type="EMBL" id="FNPR01000001">
    <property type="protein sequence ID" value="SDY28745.1"/>
    <property type="molecule type" value="Genomic_DNA"/>
</dbReference>
<organism evidence="5 6">
    <name type="scientific">Lentibacter algarum</name>
    <dbReference type="NCBI Taxonomy" id="576131"/>
    <lineage>
        <taxon>Bacteria</taxon>
        <taxon>Pseudomonadati</taxon>
        <taxon>Pseudomonadota</taxon>
        <taxon>Alphaproteobacteria</taxon>
        <taxon>Rhodobacterales</taxon>
        <taxon>Roseobacteraceae</taxon>
        <taxon>Lentibacter</taxon>
    </lineage>
</organism>
<feature type="active site" description="Tele-AMP-histidine intermediate" evidence="1">
    <location>
        <position position="102"/>
    </location>
</feature>
<dbReference type="PROSITE" id="PS51084">
    <property type="entry name" value="HIT_2"/>
    <property type="match status" value="1"/>
</dbReference>
<name>A0A1H3IN02_9RHOB</name>
<dbReference type="Gene3D" id="3.30.428.10">
    <property type="entry name" value="HIT-like"/>
    <property type="match status" value="1"/>
</dbReference>
<dbReference type="RefSeq" id="WP_089889071.1">
    <property type="nucleotide sequence ID" value="NZ_CALJFH010000034.1"/>
</dbReference>
<dbReference type="PANTHER" id="PTHR46648:SF1">
    <property type="entry name" value="ADENOSINE 5'-MONOPHOSPHORAMIDASE HNT1"/>
    <property type="match status" value="1"/>
</dbReference>
<dbReference type="OrthoDB" id="9784774at2"/>
<dbReference type="PRINTS" id="PR00332">
    <property type="entry name" value="HISTRIAD"/>
</dbReference>
<feature type="short sequence motif" description="Histidine triad motif" evidence="2 3">
    <location>
        <begin position="100"/>
        <end position="104"/>
    </location>
</feature>
<evidence type="ECO:0000256" key="3">
    <source>
        <dbReference type="PROSITE-ProRule" id="PRU00464"/>
    </source>
</evidence>
<dbReference type="Pfam" id="PF01230">
    <property type="entry name" value="HIT"/>
    <property type="match status" value="1"/>
</dbReference>
<dbReference type="InterPro" id="IPR011146">
    <property type="entry name" value="HIT-like"/>
</dbReference>
<evidence type="ECO:0000313" key="5">
    <source>
        <dbReference type="EMBL" id="SDY28745.1"/>
    </source>
</evidence>
<proteinExistence type="predicted"/>
<reference evidence="5 6" key="1">
    <citation type="submission" date="2016-10" db="EMBL/GenBank/DDBJ databases">
        <authorList>
            <person name="de Groot N.N."/>
        </authorList>
    </citation>
    <scope>NUCLEOTIDE SEQUENCE [LARGE SCALE GENOMIC DNA]</scope>
    <source>
        <strain evidence="5 6">DSM 24677</strain>
    </source>
</reference>
<dbReference type="InterPro" id="IPR039384">
    <property type="entry name" value="HINT"/>
</dbReference>
<keyword evidence="6" id="KW-1185">Reference proteome</keyword>
<evidence type="ECO:0000313" key="6">
    <source>
        <dbReference type="Proteomes" id="UP000199026"/>
    </source>
</evidence>
<evidence type="ECO:0000259" key="4">
    <source>
        <dbReference type="PROSITE" id="PS51084"/>
    </source>
</evidence>
<dbReference type="SUPFAM" id="SSF54197">
    <property type="entry name" value="HIT-like"/>
    <property type="match status" value="1"/>
</dbReference>
<dbReference type="STRING" id="576131.SAMN05444486_1011154"/>
<protein>
    <submittedName>
        <fullName evidence="5">Histidine triad (HIT) family protein</fullName>
    </submittedName>
</protein>
<dbReference type="Proteomes" id="UP000199026">
    <property type="component" value="Unassembled WGS sequence"/>
</dbReference>
<gene>
    <name evidence="5" type="ORF">SAMN05444486_1011154</name>
</gene>
<dbReference type="GO" id="GO:0009117">
    <property type="term" value="P:nucleotide metabolic process"/>
    <property type="evidence" value="ECO:0007669"/>
    <property type="project" value="TreeGrafter"/>
</dbReference>